<dbReference type="Proteomes" id="UP000265566">
    <property type="component" value="Chromosome 1"/>
</dbReference>
<dbReference type="GO" id="GO:0098552">
    <property type="term" value="C:side of membrane"/>
    <property type="evidence" value="ECO:0007669"/>
    <property type="project" value="UniProtKB-KW"/>
</dbReference>
<feature type="domain" description="Bifunctional inhibitor/plant lipid transfer protein/seed storage helical" evidence="10">
    <location>
        <begin position="15"/>
        <end position="69"/>
    </location>
</feature>
<keyword evidence="3" id="KW-1003">Cell membrane</keyword>
<dbReference type="PANTHER" id="PTHR33044">
    <property type="entry name" value="BIFUNCTIONAL INHIBITOR/LIPID-TRANSFER PROTEIN/SEED STORAGE 2S ALBUMIN SUPERFAMILY PROTEIN-RELATED"/>
    <property type="match status" value="1"/>
</dbReference>
<comment type="subcellular location">
    <subcellularLocation>
        <location evidence="1">Cell membrane</location>
        <topology evidence="1">Lipid-anchor</topology>
        <topology evidence="1">GPI-anchor</topology>
    </subcellularLocation>
</comment>
<dbReference type="HOGENOM" id="CLU_2501286_0_0_1"/>
<feature type="chain" id="PRO_5014572054" evidence="9">
    <location>
        <begin position="22"/>
        <end position="86"/>
    </location>
</feature>
<keyword evidence="8" id="KW-0449">Lipoprotein</keyword>
<evidence type="ECO:0000256" key="6">
    <source>
        <dbReference type="ARBA" id="ARBA00023157"/>
    </source>
</evidence>
<keyword evidence="7" id="KW-0325">Glycoprotein</keyword>
<evidence type="ECO:0000256" key="2">
    <source>
        <dbReference type="ARBA" id="ARBA00009748"/>
    </source>
</evidence>
<evidence type="ECO:0000256" key="3">
    <source>
        <dbReference type="ARBA" id="ARBA00022475"/>
    </source>
</evidence>
<keyword evidence="14" id="KW-1185">Reference proteome</keyword>
<dbReference type="Pfam" id="PF14368">
    <property type="entry name" value="LTP_2"/>
    <property type="match status" value="1"/>
</dbReference>
<keyword evidence="5 9" id="KW-0732">Signal</keyword>
<dbReference type="SUPFAM" id="SSF47699">
    <property type="entry name" value="Bifunctional inhibitor/lipid-transfer protein/seed storage 2S albumin"/>
    <property type="match status" value="1"/>
</dbReference>
<reference evidence="11 14" key="1">
    <citation type="journal article" date="2011" name="Nature">
        <title>The Medicago genome provides insight into the evolution of rhizobial symbioses.</title>
        <authorList>
            <person name="Young N.D."/>
            <person name="Debelle F."/>
            <person name="Oldroyd G.E."/>
            <person name="Geurts R."/>
            <person name="Cannon S.B."/>
            <person name="Udvardi M.K."/>
            <person name="Benedito V.A."/>
            <person name="Mayer K.F."/>
            <person name="Gouzy J."/>
            <person name="Schoof H."/>
            <person name="Van de Peer Y."/>
            <person name="Proost S."/>
            <person name="Cook D.R."/>
            <person name="Meyers B.C."/>
            <person name="Spannagl M."/>
            <person name="Cheung F."/>
            <person name="De Mita S."/>
            <person name="Krishnakumar V."/>
            <person name="Gundlach H."/>
            <person name="Zhou S."/>
            <person name="Mudge J."/>
            <person name="Bharti A.K."/>
            <person name="Murray J.D."/>
            <person name="Naoumkina M.A."/>
            <person name="Rosen B."/>
            <person name="Silverstein K.A."/>
            <person name="Tang H."/>
            <person name="Rombauts S."/>
            <person name="Zhao P.X."/>
            <person name="Zhou P."/>
            <person name="Barbe V."/>
            <person name="Bardou P."/>
            <person name="Bechner M."/>
            <person name="Bellec A."/>
            <person name="Berger A."/>
            <person name="Berges H."/>
            <person name="Bidwell S."/>
            <person name="Bisseling T."/>
            <person name="Choisne N."/>
            <person name="Couloux A."/>
            <person name="Denny R."/>
            <person name="Deshpande S."/>
            <person name="Dai X."/>
            <person name="Doyle J.J."/>
            <person name="Dudez A.M."/>
            <person name="Farmer A.D."/>
            <person name="Fouteau S."/>
            <person name="Franken C."/>
            <person name="Gibelin C."/>
            <person name="Gish J."/>
            <person name="Goldstein S."/>
            <person name="Gonzalez A.J."/>
            <person name="Green P.J."/>
            <person name="Hallab A."/>
            <person name="Hartog M."/>
            <person name="Hua A."/>
            <person name="Humphray S.J."/>
            <person name="Jeong D.H."/>
            <person name="Jing Y."/>
            <person name="Jocker A."/>
            <person name="Kenton S.M."/>
            <person name="Kim D.J."/>
            <person name="Klee K."/>
            <person name="Lai H."/>
            <person name="Lang C."/>
            <person name="Lin S."/>
            <person name="Macmil S.L."/>
            <person name="Magdelenat G."/>
            <person name="Matthews L."/>
            <person name="McCorrison J."/>
            <person name="Monaghan E.L."/>
            <person name="Mun J.H."/>
            <person name="Najar F.Z."/>
            <person name="Nicholson C."/>
            <person name="Noirot C."/>
            <person name="O'Bleness M."/>
            <person name="Paule C.R."/>
            <person name="Poulain J."/>
            <person name="Prion F."/>
            <person name="Qin B."/>
            <person name="Qu C."/>
            <person name="Retzel E.F."/>
            <person name="Riddle C."/>
            <person name="Sallet E."/>
            <person name="Samain S."/>
            <person name="Samson N."/>
            <person name="Sanders I."/>
            <person name="Saurat O."/>
            <person name="Scarpelli C."/>
            <person name="Schiex T."/>
            <person name="Segurens B."/>
            <person name="Severin A.J."/>
            <person name="Sherrier D.J."/>
            <person name="Shi R."/>
            <person name="Sims S."/>
            <person name="Singer S.R."/>
            <person name="Sinharoy S."/>
            <person name="Sterck L."/>
            <person name="Viollet A."/>
            <person name="Wang B.B."/>
            <person name="Wang K."/>
            <person name="Wang M."/>
            <person name="Wang X."/>
            <person name="Warfsmann J."/>
            <person name="Weissenbach J."/>
            <person name="White D.D."/>
            <person name="White J.D."/>
            <person name="Wiley G.B."/>
            <person name="Wincker P."/>
            <person name="Xing Y."/>
            <person name="Yang L."/>
            <person name="Yao Z."/>
            <person name="Ying F."/>
            <person name="Zhai J."/>
            <person name="Zhou L."/>
            <person name="Zuber A."/>
            <person name="Denarie J."/>
            <person name="Dixon R.A."/>
            <person name="May G.D."/>
            <person name="Schwartz D.C."/>
            <person name="Rogers J."/>
            <person name="Quetier F."/>
            <person name="Town C.D."/>
            <person name="Roe B.A."/>
        </authorList>
    </citation>
    <scope>NUCLEOTIDE SEQUENCE [LARGE SCALE GENOMIC DNA]</scope>
    <source>
        <strain evidence="11">A17</strain>
        <strain evidence="13 14">cv. Jemalong A17</strain>
    </source>
</reference>
<dbReference type="EMBL" id="CM001217">
    <property type="protein sequence ID" value="AES62256.1"/>
    <property type="molecule type" value="Genomic_DNA"/>
</dbReference>
<evidence type="ECO:0000256" key="9">
    <source>
        <dbReference type="SAM" id="SignalP"/>
    </source>
</evidence>
<dbReference type="EnsemblPlants" id="AES62256">
    <property type="protein sequence ID" value="AES62256"/>
    <property type="gene ID" value="MTR_1g097720"/>
</dbReference>
<reference evidence="12" key="4">
    <citation type="journal article" date="2018" name="Nat. Plants">
        <title>Whole-genome landscape of Medicago truncatula symbiotic genes.</title>
        <authorList>
            <person name="Pecrix Y."/>
            <person name="Gamas P."/>
            <person name="Carrere S."/>
        </authorList>
    </citation>
    <scope>NUCLEOTIDE SEQUENCE</scope>
    <source>
        <tissue evidence="12">Leaves</tissue>
    </source>
</reference>
<evidence type="ECO:0000313" key="13">
    <source>
        <dbReference type="EnsemblPlants" id="AES62256"/>
    </source>
</evidence>
<dbReference type="STRING" id="3880.G7IAH0"/>
<dbReference type="InterPro" id="IPR036312">
    <property type="entry name" value="Bifun_inhib/LTP/seed_sf"/>
</dbReference>
<evidence type="ECO:0000313" key="12">
    <source>
        <dbReference type="EMBL" id="RHN81634.1"/>
    </source>
</evidence>
<keyword evidence="4" id="KW-0336">GPI-anchor</keyword>
<name>G7IAH0_MEDTR</name>
<dbReference type="GO" id="GO:0005886">
    <property type="term" value="C:plasma membrane"/>
    <property type="evidence" value="ECO:0007669"/>
    <property type="project" value="UniProtKB-SubCell"/>
</dbReference>
<dbReference type="EMBL" id="PSQE01000001">
    <property type="protein sequence ID" value="RHN81634.1"/>
    <property type="molecule type" value="Genomic_DNA"/>
</dbReference>
<comment type="similarity">
    <text evidence="2">Belongs to the plant LTP family.</text>
</comment>
<dbReference type="Gramene" id="rna5705">
    <property type="protein sequence ID" value="RHN81634.1"/>
    <property type="gene ID" value="gene5705"/>
</dbReference>
<evidence type="ECO:0000256" key="7">
    <source>
        <dbReference type="ARBA" id="ARBA00023180"/>
    </source>
</evidence>
<reference evidence="13" key="3">
    <citation type="submission" date="2015-04" db="UniProtKB">
        <authorList>
            <consortium name="EnsemblPlants"/>
        </authorList>
    </citation>
    <scope>IDENTIFICATION</scope>
    <source>
        <strain evidence="13">cv. Jemalong A17</strain>
    </source>
</reference>
<dbReference type="InterPro" id="IPR016140">
    <property type="entry name" value="Bifunc_inhib/LTP/seed_store"/>
</dbReference>
<dbReference type="AlphaFoldDB" id="G7IAH0"/>
<reference evidence="11 14" key="2">
    <citation type="journal article" date="2014" name="BMC Genomics">
        <title>An improved genome release (version Mt4.0) for the model legume Medicago truncatula.</title>
        <authorList>
            <person name="Tang H."/>
            <person name="Krishnakumar V."/>
            <person name="Bidwell S."/>
            <person name="Rosen B."/>
            <person name="Chan A."/>
            <person name="Zhou S."/>
            <person name="Gentzbittel L."/>
            <person name="Childs K.L."/>
            <person name="Yandell M."/>
            <person name="Gundlach H."/>
            <person name="Mayer K.F."/>
            <person name="Schwartz D.C."/>
            <person name="Town C.D."/>
        </authorList>
    </citation>
    <scope>GENOME REANNOTATION</scope>
    <source>
        <strain evidence="13 14">cv. Jemalong A17</strain>
    </source>
</reference>
<dbReference type="Gene3D" id="1.10.110.10">
    <property type="entry name" value="Plant lipid-transfer and hydrophobic proteins"/>
    <property type="match status" value="1"/>
</dbReference>
<dbReference type="CDD" id="cd00010">
    <property type="entry name" value="AAI_LTSS"/>
    <property type="match status" value="1"/>
</dbReference>
<evidence type="ECO:0000313" key="14">
    <source>
        <dbReference type="Proteomes" id="UP000002051"/>
    </source>
</evidence>
<dbReference type="PaxDb" id="3880-AES62256"/>
<dbReference type="InterPro" id="IPR043325">
    <property type="entry name" value="LTSS"/>
</dbReference>
<accession>G7IAH0</accession>
<organism evidence="11 14">
    <name type="scientific">Medicago truncatula</name>
    <name type="common">Barrel medic</name>
    <name type="synonym">Medicago tribuloides</name>
    <dbReference type="NCBI Taxonomy" id="3880"/>
    <lineage>
        <taxon>Eukaryota</taxon>
        <taxon>Viridiplantae</taxon>
        <taxon>Streptophyta</taxon>
        <taxon>Embryophyta</taxon>
        <taxon>Tracheophyta</taxon>
        <taxon>Spermatophyta</taxon>
        <taxon>Magnoliopsida</taxon>
        <taxon>eudicotyledons</taxon>
        <taxon>Gunneridae</taxon>
        <taxon>Pentapetalae</taxon>
        <taxon>rosids</taxon>
        <taxon>fabids</taxon>
        <taxon>Fabales</taxon>
        <taxon>Fabaceae</taxon>
        <taxon>Papilionoideae</taxon>
        <taxon>50 kb inversion clade</taxon>
        <taxon>NPAAA clade</taxon>
        <taxon>Hologalegina</taxon>
        <taxon>IRL clade</taxon>
        <taxon>Trifolieae</taxon>
        <taxon>Medicago</taxon>
    </lineage>
</organism>
<gene>
    <name evidence="11" type="ordered locus">MTR_1g097720</name>
    <name evidence="12" type="ORF">MtrunA17_Chr1g0201291</name>
</gene>
<evidence type="ECO:0000259" key="10">
    <source>
        <dbReference type="Pfam" id="PF14368"/>
    </source>
</evidence>
<evidence type="ECO:0000256" key="8">
    <source>
        <dbReference type="ARBA" id="ARBA00023288"/>
    </source>
</evidence>
<protein>
    <submittedName>
        <fullName evidence="11 12">Lipid transfer protein</fullName>
    </submittedName>
</protein>
<dbReference type="OMA" id="MAPSRCT"/>
<feature type="signal peptide" evidence="9">
    <location>
        <begin position="1"/>
        <end position="21"/>
    </location>
</feature>
<evidence type="ECO:0000313" key="11">
    <source>
        <dbReference type="EMBL" id="AES62256.1"/>
    </source>
</evidence>
<evidence type="ECO:0000256" key="5">
    <source>
        <dbReference type="ARBA" id="ARBA00022729"/>
    </source>
</evidence>
<evidence type="ECO:0000256" key="1">
    <source>
        <dbReference type="ARBA" id="ARBA00004609"/>
    </source>
</evidence>
<proteinExistence type="inferred from homology"/>
<keyword evidence="4" id="KW-0472">Membrane</keyword>
<dbReference type="Proteomes" id="UP000002051">
    <property type="component" value="Unassembled WGS sequence"/>
</dbReference>
<sequence length="86" mass="9018">MAQVKIGTGLVLVILVMLCAGAPMAPSRCTNVLVNLSPCLDYITGKSSTPTSGCCTQLANVVKSQRLCQVLDGALNHCYVSCTKDK</sequence>
<evidence type="ECO:0000256" key="4">
    <source>
        <dbReference type="ARBA" id="ARBA00022622"/>
    </source>
</evidence>
<keyword evidence="6" id="KW-1015">Disulfide bond</keyword>